<dbReference type="Proteomes" id="UP001152888">
    <property type="component" value="Unassembled WGS sequence"/>
</dbReference>
<organism evidence="3 4">
    <name type="scientific">Acanthoscelides obtectus</name>
    <name type="common">Bean weevil</name>
    <name type="synonym">Bruchus obtectus</name>
    <dbReference type="NCBI Taxonomy" id="200917"/>
    <lineage>
        <taxon>Eukaryota</taxon>
        <taxon>Metazoa</taxon>
        <taxon>Ecdysozoa</taxon>
        <taxon>Arthropoda</taxon>
        <taxon>Hexapoda</taxon>
        <taxon>Insecta</taxon>
        <taxon>Pterygota</taxon>
        <taxon>Neoptera</taxon>
        <taxon>Endopterygota</taxon>
        <taxon>Coleoptera</taxon>
        <taxon>Polyphaga</taxon>
        <taxon>Cucujiformia</taxon>
        <taxon>Chrysomeloidea</taxon>
        <taxon>Chrysomelidae</taxon>
        <taxon>Bruchinae</taxon>
        <taxon>Bruchini</taxon>
        <taxon>Acanthoscelides</taxon>
    </lineage>
</organism>
<dbReference type="PANTHER" id="PTHR15117:SF24">
    <property type="entry name" value="SCA7 DOMAIN-CONTAINING PROTEIN"/>
    <property type="match status" value="1"/>
</dbReference>
<dbReference type="AlphaFoldDB" id="A0A9P0PG24"/>
<dbReference type="InterPro" id="IPR052237">
    <property type="entry name" value="Ataxin-7-like_regulator"/>
</dbReference>
<evidence type="ECO:0000313" key="3">
    <source>
        <dbReference type="EMBL" id="CAH1982588.1"/>
    </source>
</evidence>
<feature type="compositionally biased region" description="Basic residues" evidence="1">
    <location>
        <begin position="227"/>
        <end position="242"/>
    </location>
</feature>
<sequence>MGEYFESFPEEITKWEIIRGMVDLHLDDAQPVQNKKIPSVQLLPRQDVMRYGWIPKMEQVIYTKCRECKLVFKPWDILSHKSCSGRSIPTIPHSSKKKVHNKGNLKIPSSTLRKQAVKESASPSISNPAASVPVSTPSPAVASNSAANSASTPAKAVTKMVVDDITSSQPIKTTTTATAATVSKSQLAVSTSGSSKPHVAHSQKSHHTSWPSRTETGGSNSGSSSSHSHHHGHGHSHHHHHSSGSSHSNHGRTSSSSSSSSRYKKSKKSNSSCRVAVKHFDPDVHCGVVVSGKGPCTRSVTCSNHRIQLRKLVPGRSKDILQLIAEKKTSKEQAPSPNGGVPEEKDSFSQSTTCVPLVEASASTNEPDKSKAATFPKPNDIPSCPRQTSLYTSDKNENTTEMESKAVKDEVKAKEEDKSGFMPMSPISVVAPVPDWKMDKNDYYLYLLKCTVPDNDLKTEDDVKVPIATTASVLVPIVNSSVKFYRSHSKPVTLPSHYLPTYNTRKIGGAILISNPHVDSQRQEILMAINKHKMMNNTHGFRLNNHANHVNHVNNHRPNILKVRSVNKVNCKRMATEKLNASENKQSRLHPNVNGYILHSDISESAEAPQFNSNNCLQQALLNLN</sequence>
<feature type="compositionally biased region" description="Basic residues" evidence="1">
    <location>
        <begin position="94"/>
        <end position="103"/>
    </location>
</feature>
<keyword evidence="4" id="KW-1185">Reference proteome</keyword>
<dbReference type="InterPro" id="IPR013243">
    <property type="entry name" value="SCA7_dom"/>
</dbReference>
<evidence type="ECO:0000313" key="4">
    <source>
        <dbReference type="Proteomes" id="UP001152888"/>
    </source>
</evidence>
<dbReference type="Pfam" id="PF08313">
    <property type="entry name" value="SCA7"/>
    <property type="match status" value="1"/>
</dbReference>
<comment type="caution">
    <text evidence="3">The sequence shown here is derived from an EMBL/GenBank/DDBJ whole genome shotgun (WGS) entry which is preliminary data.</text>
</comment>
<feature type="compositionally biased region" description="Low complexity" evidence="1">
    <location>
        <begin position="212"/>
        <end position="226"/>
    </location>
</feature>
<feature type="region of interest" description="Disordered" evidence="1">
    <location>
        <begin position="111"/>
        <end position="154"/>
    </location>
</feature>
<feature type="region of interest" description="Disordered" evidence="1">
    <location>
        <begin position="188"/>
        <end position="270"/>
    </location>
</feature>
<reference evidence="3" key="1">
    <citation type="submission" date="2022-03" db="EMBL/GenBank/DDBJ databases">
        <authorList>
            <person name="Sayadi A."/>
        </authorList>
    </citation>
    <scope>NUCLEOTIDE SEQUENCE</scope>
</reference>
<gene>
    <name evidence="3" type="ORF">ACAOBT_LOCUS15105</name>
</gene>
<protein>
    <recommendedName>
        <fullName evidence="2">SCA7 domain-containing protein</fullName>
    </recommendedName>
</protein>
<feature type="domain" description="SCA7" evidence="2">
    <location>
        <begin position="273"/>
        <end position="339"/>
    </location>
</feature>
<proteinExistence type="predicted"/>
<feature type="region of interest" description="Disordered" evidence="1">
    <location>
        <begin position="326"/>
        <end position="410"/>
    </location>
</feature>
<dbReference type="PROSITE" id="PS51505">
    <property type="entry name" value="SCA7"/>
    <property type="match status" value="1"/>
</dbReference>
<feature type="region of interest" description="Disordered" evidence="1">
    <location>
        <begin position="86"/>
        <end position="105"/>
    </location>
</feature>
<dbReference type="OrthoDB" id="21678at2759"/>
<accession>A0A9P0PG24</accession>
<dbReference type="PANTHER" id="PTHR15117">
    <property type="entry name" value="ATAXIN 7 RELATED"/>
    <property type="match status" value="1"/>
</dbReference>
<evidence type="ECO:0000256" key="1">
    <source>
        <dbReference type="SAM" id="MobiDB-lite"/>
    </source>
</evidence>
<evidence type="ECO:0000259" key="2">
    <source>
        <dbReference type="PROSITE" id="PS51505"/>
    </source>
</evidence>
<feature type="compositionally biased region" description="Low complexity" evidence="1">
    <location>
        <begin position="243"/>
        <end position="261"/>
    </location>
</feature>
<feature type="compositionally biased region" description="Basic residues" evidence="1">
    <location>
        <begin position="198"/>
        <end position="207"/>
    </location>
</feature>
<dbReference type="EMBL" id="CAKOFQ010006924">
    <property type="protein sequence ID" value="CAH1982588.1"/>
    <property type="molecule type" value="Genomic_DNA"/>
</dbReference>
<feature type="compositionally biased region" description="Low complexity" evidence="1">
    <location>
        <begin position="120"/>
        <end position="154"/>
    </location>
</feature>
<name>A0A9P0PG24_ACAOB</name>
<feature type="compositionally biased region" description="Basic and acidic residues" evidence="1">
    <location>
        <begin position="394"/>
        <end position="410"/>
    </location>
</feature>